<sequence>MKKLSGIKKSFSSLENKKLTDLTMVQGGRRPSIGASDVRSNFLNAQGQQDIDAYDQYGNWSFRYWDNLSPGC</sequence>
<dbReference type="Proteomes" id="UP000487757">
    <property type="component" value="Unassembled WGS sequence"/>
</dbReference>
<organism evidence="1 2">
    <name type="scientific">Pedobacter petrophilus</name>
    <dbReference type="NCBI Taxonomy" id="1908241"/>
    <lineage>
        <taxon>Bacteria</taxon>
        <taxon>Pseudomonadati</taxon>
        <taxon>Bacteroidota</taxon>
        <taxon>Sphingobacteriia</taxon>
        <taxon>Sphingobacteriales</taxon>
        <taxon>Sphingobacteriaceae</taxon>
        <taxon>Pedobacter</taxon>
    </lineage>
</organism>
<dbReference type="AlphaFoldDB" id="A0A7K0G3I0"/>
<accession>A0A7K0G3I0</accession>
<dbReference type="RefSeq" id="WP_154282774.1">
    <property type="nucleotide sequence ID" value="NZ_JBHUJQ010000001.1"/>
</dbReference>
<evidence type="ECO:0000313" key="1">
    <source>
        <dbReference type="EMBL" id="MRX78368.1"/>
    </source>
</evidence>
<dbReference type="NCBIfam" id="TIGR04139">
    <property type="entry name" value="CxxCx5CxxC_targ"/>
    <property type="match status" value="1"/>
</dbReference>
<dbReference type="InterPro" id="IPR025842">
    <property type="entry name" value="Bacteroid_pep"/>
</dbReference>
<dbReference type="Pfam" id="PF14406">
    <property type="entry name" value="Bacteroid_pep"/>
    <property type="match status" value="1"/>
</dbReference>
<comment type="caution">
    <text evidence="1">The sequence shown here is derived from an EMBL/GenBank/DDBJ whole genome shotgun (WGS) entry which is preliminary data.</text>
</comment>
<dbReference type="OrthoDB" id="769301at2"/>
<dbReference type="EMBL" id="WKKH01000049">
    <property type="protein sequence ID" value="MRX78368.1"/>
    <property type="molecule type" value="Genomic_DNA"/>
</dbReference>
<proteinExistence type="predicted"/>
<dbReference type="InterPro" id="IPR026437">
    <property type="entry name" value="CxxCx5CxxC_targ"/>
</dbReference>
<protein>
    <submittedName>
        <fullName evidence="1">TIGR04139 family peptide modification target</fullName>
    </submittedName>
</protein>
<gene>
    <name evidence="1" type="ORF">GJU39_19985</name>
</gene>
<evidence type="ECO:0000313" key="2">
    <source>
        <dbReference type="Proteomes" id="UP000487757"/>
    </source>
</evidence>
<reference evidence="1 2" key="1">
    <citation type="submission" date="2019-11" db="EMBL/GenBank/DDBJ databases">
        <title>Pedobacter petrophilus genome.</title>
        <authorList>
            <person name="Feldbauer M.J."/>
            <person name="Newman J.D."/>
        </authorList>
    </citation>
    <scope>NUCLEOTIDE SEQUENCE [LARGE SCALE GENOMIC DNA]</scope>
    <source>
        <strain evidence="1 2">LMG 29686</strain>
    </source>
</reference>
<keyword evidence="2" id="KW-1185">Reference proteome</keyword>
<name>A0A7K0G3I0_9SPHI</name>